<protein>
    <submittedName>
        <fullName evidence="2">Uncharacterized protein</fullName>
    </submittedName>
</protein>
<dbReference type="AlphaFoldDB" id="A0A2U2J2V5"/>
<keyword evidence="1" id="KW-1133">Transmembrane helix</keyword>
<keyword evidence="3" id="KW-1185">Reference proteome</keyword>
<dbReference type="EMBL" id="QFFF01000001">
    <property type="protein sequence ID" value="PWG02679.1"/>
    <property type="molecule type" value="Genomic_DNA"/>
</dbReference>
<evidence type="ECO:0000256" key="1">
    <source>
        <dbReference type="SAM" id="Phobius"/>
    </source>
</evidence>
<keyword evidence="1" id="KW-0472">Membrane</keyword>
<dbReference type="RefSeq" id="WP_109270819.1">
    <property type="nucleotide sequence ID" value="NZ_QFFF01000001.1"/>
</dbReference>
<dbReference type="OrthoDB" id="7429032at2"/>
<comment type="caution">
    <text evidence="2">The sequence shown here is derived from an EMBL/GenBank/DDBJ whole genome shotgun (WGS) entry which is preliminary data.</text>
</comment>
<keyword evidence="1" id="KW-0812">Transmembrane</keyword>
<organism evidence="2 3">
    <name type="scientific">Allosphingosinicella humi</name>
    <dbReference type="NCBI Taxonomy" id="2068657"/>
    <lineage>
        <taxon>Bacteria</taxon>
        <taxon>Pseudomonadati</taxon>
        <taxon>Pseudomonadota</taxon>
        <taxon>Alphaproteobacteria</taxon>
        <taxon>Sphingomonadales</taxon>
        <taxon>Sphingomonadaceae</taxon>
        <taxon>Allosphingosinicella</taxon>
    </lineage>
</organism>
<dbReference type="Proteomes" id="UP000245916">
    <property type="component" value="Unassembled WGS sequence"/>
</dbReference>
<proteinExistence type="predicted"/>
<name>A0A2U2J2V5_9SPHN</name>
<evidence type="ECO:0000313" key="3">
    <source>
        <dbReference type="Proteomes" id="UP000245916"/>
    </source>
</evidence>
<accession>A0A2U2J2V5</accession>
<gene>
    <name evidence="2" type="ORF">DF286_07245</name>
</gene>
<reference evidence="2 3" key="1">
    <citation type="submission" date="2018-05" db="EMBL/GenBank/DDBJ databases">
        <title>Genome of Sphingosinicella humi QZX222.</title>
        <authorList>
            <person name="Qiao Z."/>
            <person name="Wang G."/>
        </authorList>
    </citation>
    <scope>NUCLEOTIDE SEQUENCE [LARGE SCALE GENOMIC DNA]</scope>
    <source>
        <strain evidence="2 3">QZX222</strain>
    </source>
</reference>
<evidence type="ECO:0000313" key="2">
    <source>
        <dbReference type="EMBL" id="PWG02679.1"/>
    </source>
</evidence>
<feature type="transmembrane region" description="Helical" evidence="1">
    <location>
        <begin position="6"/>
        <end position="25"/>
    </location>
</feature>
<sequence length="80" mass="8805">MTALVWAAAALAITSIVSVALLRGWRGWLDLKRYEIAADRSGPEPEPEPEDDTSSGLRIEMADIRERLRKLEAIATGVDL</sequence>